<dbReference type="SUPFAM" id="SSF56436">
    <property type="entry name" value="C-type lectin-like"/>
    <property type="match status" value="1"/>
</dbReference>
<reference evidence="7 8" key="2">
    <citation type="journal article" date="2011" name="Stand. Genomic Sci.">
        <title>Complete genome sequence of Isosphaera pallida type strain (IS1B).</title>
        <authorList>
            <consortium name="US DOE Joint Genome Institute (JGI-PGF)"/>
            <person name="Goker M."/>
            <person name="Cleland D."/>
            <person name="Saunders E."/>
            <person name="Lapidus A."/>
            <person name="Nolan M."/>
            <person name="Lucas S."/>
            <person name="Hammon N."/>
            <person name="Deshpande S."/>
            <person name="Cheng J.F."/>
            <person name="Tapia R."/>
            <person name="Han C."/>
            <person name="Goodwin L."/>
            <person name="Pitluck S."/>
            <person name="Liolios K."/>
            <person name="Pagani I."/>
            <person name="Ivanova N."/>
            <person name="Mavromatis K."/>
            <person name="Pati A."/>
            <person name="Chen A."/>
            <person name="Palaniappan K."/>
            <person name="Land M."/>
            <person name="Hauser L."/>
            <person name="Chang Y.J."/>
            <person name="Jeffries C.D."/>
            <person name="Detter J.C."/>
            <person name="Beck B."/>
            <person name="Woyke T."/>
            <person name="Bristow J."/>
            <person name="Eisen J.A."/>
            <person name="Markowitz V."/>
            <person name="Hugenholtz P."/>
            <person name="Kyrpides N.C."/>
            <person name="Klenk H.P."/>
        </authorList>
    </citation>
    <scope>NUCLEOTIDE SEQUENCE [LARGE SCALE GENOMIC DNA]</scope>
    <source>
        <strain evidence="8">ATCC 43644 / DSM 9630 / IS1B</strain>
    </source>
</reference>
<dbReference type="InParanoid" id="E8QWS2"/>
<keyword evidence="8" id="KW-1185">Reference proteome</keyword>
<dbReference type="EMBL" id="CP002353">
    <property type="protein sequence ID" value="ADV62972.1"/>
    <property type="molecule type" value="Genomic_DNA"/>
</dbReference>
<dbReference type="CDD" id="cd14014">
    <property type="entry name" value="STKc_PknB_like"/>
    <property type="match status" value="1"/>
</dbReference>
<proteinExistence type="predicted"/>
<evidence type="ECO:0000256" key="3">
    <source>
        <dbReference type="ARBA" id="ARBA00022777"/>
    </source>
</evidence>
<dbReference type="InterPro" id="IPR008271">
    <property type="entry name" value="Ser/Thr_kinase_AS"/>
</dbReference>
<dbReference type="InterPro" id="IPR042095">
    <property type="entry name" value="SUMF_sf"/>
</dbReference>
<evidence type="ECO:0000256" key="5">
    <source>
        <dbReference type="SAM" id="MobiDB-lite"/>
    </source>
</evidence>
<dbReference type="STRING" id="575540.Isop_2396"/>
<keyword evidence="2" id="KW-0547">Nucleotide-binding</keyword>
<dbReference type="InterPro" id="IPR016187">
    <property type="entry name" value="CTDL_fold"/>
</dbReference>
<dbReference type="Pfam" id="PF03781">
    <property type="entry name" value="FGE-sulfatase"/>
    <property type="match status" value="1"/>
</dbReference>
<dbReference type="eggNOG" id="COG0515">
    <property type="taxonomic scope" value="Bacteria"/>
</dbReference>
<dbReference type="InterPro" id="IPR000719">
    <property type="entry name" value="Prot_kinase_dom"/>
</dbReference>
<dbReference type="InterPro" id="IPR011009">
    <property type="entry name" value="Kinase-like_dom_sf"/>
</dbReference>
<evidence type="ECO:0000259" key="6">
    <source>
        <dbReference type="PROSITE" id="PS50011"/>
    </source>
</evidence>
<dbReference type="Gene3D" id="3.30.200.20">
    <property type="entry name" value="Phosphorylase Kinase, domain 1"/>
    <property type="match status" value="1"/>
</dbReference>
<name>E8QWS2_ISOPI</name>
<accession>E8QWS2</accession>
<dbReference type="OrthoDB" id="216567at2"/>
<dbReference type="RefSeq" id="WP_013565260.1">
    <property type="nucleotide sequence ID" value="NC_014962.1"/>
</dbReference>
<evidence type="ECO:0000256" key="4">
    <source>
        <dbReference type="ARBA" id="ARBA00022840"/>
    </source>
</evidence>
<dbReference type="PROSITE" id="PS50011">
    <property type="entry name" value="PROTEIN_KINASE_DOM"/>
    <property type="match status" value="1"/>
</dbReference>
<dbReference type="KEGG" id="ipa:Isop_2396"/>
<dbReference type="eggNOG" id="COG1262">
    <property type="taxonomic scope" value="Bacteria"/>
</dbReference>
<dbReference type="SUPFAM" id="SSF56112">
    <property type="entry name" value="Protein kinase-like (PK-like)"/>
    <property type="match status" value="1"/>
</dbReference>
<keyword evidence="3 7" id="KW-0418">Kinase</keyword>
<feature type="region of interest" description="Disordered" evidence="5">
    <location>
        <begin position="389"/>
        <end position="563"/>
    </location>
</feature>
<evidence type="ECO:0000256" key="2">
    <source>
        <dbReference type="ARBA" id="ARBA00022741"/>
    </source>
</evidence>
<feature type="compositionally biased region" description="Low complexity" evidence="5">
    <location>
        <begin position="402"/>
        <end position="414"/>
    </location>
</feature>
<dbReference type="AlphaFoldDB" id="E8QWS2"/>
<dbReference type="Proteomes" id="UP000008631">
    <property type="component" value="Chromosome"/>
</dbReference>
<reference key="1">
    <citation type="submission" date="2010-11" db="EMBL/GenBank/DDBJ databases">
        <title>The complete sequence of chromosome of Isophaera pallida ATCC 43644.</title>
        <authorList>
            <consortium name="US DOE Joint Genome Institute (JGI-PGF)"/>
            <person name="Lucas S."/>
            <person name="Copeland A."/>
            <person name="Lapidus A."/>
            <person name="Bruce D."/>
            <person name="Goodwin L."/>
            <person name="Pitluck S."/>
            <person name="Kyrpides N."/>
            <person name="Mavromatis K."/>
            <person name="Pagani I."/>
            <person name="Ivanova N."/>
            <person name="Saunders E."/>
            <person name="Brettin T."/>
            <person name="Detter J.C."/>
            <person name="Han C."/>
            <person name="Tapia R."/>
            <person name="Land M."/>
            <person name="Hauser L."/>
            <person name="Markowitz V."/>
            <person name="Cheng J.-F."/>
            <person name="Hugenholtz P."/>
            <person name="Woyke T."/>
            <person name="Wu D."/>
            <person name="Eisen J.A."/>
        </authorList>
    </citation>
    <scope>NUCLEOTIDE SEQUENCE</scope>
    <source>
        <strain>ATCC 43644</strain>
    </source>
</reference>
<feature type="domain" description="Protein kinase" evidence="6">
    <location>
        <begin position="77"/>
        <end position="366"/>
    </location>
</feature>
<dbReference type="PROSITE" id="PS00108">
    <property type="entry name" value="PROTEIN_KINASE_ST"/>
    <property type="match status" value="1"/>
</dbReference>
<dbReference type="GO" id="GO:0005524">
    <property type="term" value="F:ATP binding"/>
    <property type="evidence" value="ECO:0007669"/>
    <property type="project" value="UniProtKB-KW"/>
</dbReference>
<feature type="compositionally biased region" description="Pro residues" evidence="5">
    <location>
        <begin position="443"/>
        <end position="455"/>
    </location>
</feature>
<dbReference type="Gene3D" id="1.10.510.10">
    <property type="entry name" value="Transferase(Phosphotransferase) domain 1"/>
    <property type="match status" value="1"/>
</dbReference>
<dbReference type="PANTHER" id="PTHR43289:SF6">
    <property type="entry name" value="SERINE_THREONINE-PROTEIN KINASE NEKL-3"/>
    <property type="match status" value="1"/>
</dbReference>
<keyword evidence="1" id="KW-0808">Transferase</keyword>
<dbReference type="PANTHER" id="PTHR43289">
    <property type="entry name" value="MITOGEN-ACTIVATED PROTEIN KINASE KINASE KINASE 20-RELATED"/>
    <property type="match status" value="1"/>
</dbReference>
<dbReference type="Gene3D" id="3.90.1580.10">
    <property type="entry name" value="paralog of FGE (formylglycine-generating enzyme)"/>
    <property type="match status" value="1"/>
</dbReference>
<dbReference type="Pfam" id="PF00069">
    <property type="entry name" value="Pkinase"/>
    <property type="match status" value="1"/>
</dbReference>
<protein>
    <submittedName>
        <fullName evidence="7">Serine/threonine protein kinase</fullName>
    </submittedName>
</protein>
<feature type="compositionally biased region" description="Polar residues" evidence="5">
    <location>
        <begin position="391"/>
        <end position="401"/>
    </location>
</feature>
<evidence type="ECO:0000256" key="1">
    <source>
        <dbReference type="ARBA" id="ARBA00022679"/>
    </source>
</evidence>
<keyword evidence="4" id="KW-0067">ATP-binding</keyword>
<feature type="compositionally biased region" description="Low complexity" evidence="5">
    <location>
        <begin position="514"/>
        <end position="526"/>
    </location>
</feature>
<dbReference type="SMART" id="SM00220">
    <property type="entry name" value="S_TKc"/>
    <property type="match status" value="1"/>
</dbReference>
<dbReference type="GO" id="GO:0004674">
    <property type="term" value="F:protein serine/threonine kinase activity"/>
    <property type="evidence" value="ECO:0007669"/>
    <property type="project" value="UniProtKB-KW"/>
</dbReference>
<feature type="region of interest" description="Disordered" evidence="5">
    <location>
        <begin position="1"/>
        <end position="38"/>
    </location>
</feature>
<evidence type="ECO:0000313" key="8">
    <source>
        <dbReference type="Proteomes" id="UP000008631"/>
    </source>
</evidence>
<dbReference type="InterPro" id="IPR005532">
    <property type="entry name" value="SUMF_dom"/>
</dbReference>
<sequence length="842" mass="91350">MSKPMDTDSDTPGLLDLSAFRPEGGSSEASGVCGRKGEEGSFGGHDAVGELQGVAAGPTAASLSGLIAPVLVLEDRFELARPIAEGGMGTVWLARDRLFGIPRAVKLIRASLKNQPKAEARFLREAKILQRFQHPRVVEMIGFGVECGHAYIVMELVAGRSVDRLLTPGKPMPLTWVVSVLHQLCEVLRDAHTLGIIHRDLKPSNLMMVGKSVDPTEPGSLKLLDFGIARVHDAAEFTNLTQTDRHGPLGTLAYASPEQILRGLYQRDDAADLLGGTLQTPPPIDHRSDLYSVGVMLYRFLSGQRPFQGDPSILPFLHLNIPPRRFTSLNPPVEVPEAIERVVLRCLAKKPEDRPQSAWALWEEFAAALREAGHEKLVWSATPAWPHPNTPAWSATPPSFLSQSNVAQSNAAAVGQMERHHESESPSLGSVWIGDPAGSIAHPHPPQACSPPTPPSDGVSELGSPAPNLAASNHGSGDSASADDSPHLDRLWDALPPTPTHSTRIVIRDKTSDPVGTTRGPRFPTPTSVPVSSRETSEKAHPVAPKGLSTSPHSASKHRDASSSSLMGAIDEALLDSGKLVFRPLPPGLYRRGAMADDLDALDLDRPRHWVRLTKAFQLGIVPVTQRQYENVMGINPSRCPVCPNAPVDQVSWCEAIEFCNRLSRRRGLTPCYRVKGSRVVWDHKADGYRLPTEAEWEYACRAGSRGRFPFDGEVGELDHYAWYRDNSADLDAEFAALHPAHGNPTPRTHPVARKRPNAYGLYDMLGNVAEWCWDWIGPYPALPRGEALTDPIGPAEGDFRALRGGSYASSAFDLGSARRGGAAPTSRDRAGLRVCRTLNNG</sequence>
<dbReference type="HOGENOM" id="CLU_337955_0_0_0"/>
<feature type="compositionally biased region" description="Low complexity" evidence="5">
    <location>
        <begin position="470"/>
        <end position="483"/>
    </location>
</feature>
<gene>
    <name evidence="7" type="ordered locus">Isop_2396</name>
</gene>
<evidence type="ECO:0000313" key="7">
    <source>
        <dbReference type="EMBL" id="ADV62972.1"/>
    </source>
</evidence>
<keyword evidence="7" id="KW-0723">Serine/threonine-protein kinase</keyword>
<organism evidence="7 8">
    <name type="scientific">Isosphaera pallida (strain ATCC 43644 / DSM 9630 / IS1B)</name>
    <dbReference type="NCBI Taxonomy" id="575540"/>
    <lineage>
        <taxon>Bacteria</taxon>
        <taxon>Pseudomonadati</taxon>
        <taxon>Planctomycetota</taxon>
        <taxon>Planctomycetia</taxon>
        <taxon>Isosphaerales</taxon>
        <taxon>Isosphaeraceae</taxon>
        <taxon>Isosphaera</taxon>
    </lineage>
</organism>